<dbReference type="Gene3D" id="3.30.40.10">
    <property type="entry name" value="Zinc/RING finger domain, C3HC4 (zinc finger)"/>
    <property type="match status" value="1"/>
</dbReference>
<evidence type="ECO:0000256" key="7">
    <source>
        <dbReference type="ARBA" id="ARBA00022786"/>
    </source>
</evidence>
<dbReference type="PROSITE" id="PS51873">
    <property type="entry name" value="TRIAD"/>
    <property type="match status" value="1"/>
</dbReference>
<keyword evidence="5" id="KW-0677">Repeat</keyword>
<evidence type="ECO:0000256" key="1">
    <source>
        <dbReference type="ARBA" id="ARBA00003976"/>
    </source>
</evidence>
<dbReference type="AlphaFoldDB" id="A0A396IX93"/>
<dbReference type="PROSITE" id="PS00518">
    <property type="entry name" value="ZF_RING_1"/>
    <property type="match status" value="1"/>
</dbReference>
<keyword evidence="7" id="KW-0833">Ubl conjugation pathway</keyword>
<evidence type="ECO:0000256" key="3">
    <source>
        <dbReference type="ARBA" id="ARBA00022679"/>
    </source>
</evidence>
<evidence type="ECO:0000259" key="11">
    <source>
        <dbReference type="PROSITE" id="PS51873"/>
    </source>
</evidence>
<feature type="domain" description="RING-type" evidence="11">
    <location>
        <begin position="54"/>
        <end position="241"/>
    </location>
</feature>
<evidence type="ECO:0000256" key="4">
    <source>
        <dbReference type="ARBA" id="ARBA00022723"/>
    </source>
</evidence>
<dbReference type="InterPro" id="IPR031127">
    <property type="entry name" value="E3_UB_ligase_RBR"/>
</dbReference>
<dbReference type="InterPro" id="IPR001841">
    <property type="entry name" value="Znf_RING"/>
</dbReference>
<evidence type="ECO:0000256" key="5">
    <source>
        <dbReference type="ARBA" id="ARBA00022737"/>
    </source>
</evidence>
<dbReference type="GO" id="GO:0004842">
    <property type="term" value="F:ubiquitin-protein transferase activity"/>
    <property type="evidence" value="ECO:0007669"/>
    <property type="project" value="InterPro"/>
</dbReference>
<proteinExistence type="inferred from homology"/>
<comment type="caution">
    <text evidence="12">The sequence shown here is derived from an EMBL/GenBank/DDBJ whole genome shotgun (WGS) entry which is preliminary data.</text>
</comment>
<dbReference type="SUPFAM" id="SSF57850">
    <property type="entry name" value="RING/U-box"/>
    <property type="match status" value="2"/>
</dbReference>
<evidence type="ECO:0000256" key="6">
    <source>
        <dbReference type="ARBA" id="ARBA00022771"/>
    </source>
</evidence>
<gene>
    <name evidence="12" type="ORF">MtrunA17_Chr3g0103861</name>
</gene>
<dbReference type="Gramene" id="rna15745">
    <property type="protein sequence ID" value="RHN67547.1"/>
    <property type="gene ID" value="gene15745"/>
</dbReference>
<evidence type="ECO:0000259" key="10">
    <source>
        <dbReference type="PROSITE" id="PS50089"/>
    </source>
</evidence>
<dbReference type="CDD" id="cd22584">
    <property type="entry name" value="Rcat_RBR_unk"/>
    <property type="match status" value="1"/>
</dbReference>
<protein>
    <submittedName>
        <fullName evidence="12">Putative transcription factor C2H2 family</fullName>
    </submittedName>
</protein>
<dbReference type="Gene3D" id="1.20.120.1750">
    <property type="match status" value="1"/>
</dbReference>
<evidence type="ECO:0000256" key="2">
    <source>
        <dbReference type="ARBA" id="ARBA00005884"/>
    </source>
</evidence>
<dbReference type="PANTHER" id="PTHR11685">
    <property type="entry name" value="RBR FAMILY RING FINGER AND IBR DOMAIN-CONTAINING"/>
    <property type="match status" value="1"/>
</dbReference>
<evidence type="ECO:0000256" key="9">
    <source>
        <dbReference type="PROSITE-ProRule" id="PRU00175"/>
    </source>
</evidence>
<keyword evidence="8" id="KW-0862">Zinc</keyword>
<dbReference type="EMBL" id="PSQE01000003">
    <property type="protein sequence ID" value="RHN67547.1"/>
    <property type="molecule type" value="Genomic_DNA"/>
</dbReference>
<evidence type="ECO:0000256" key="8">
    <source>
        <dbReference type="ARBA" id="ARBA00022833"/>
    </source>
</evidence>
<keyword evidence="3" id="KW-0808">Transferase</keyword>
<comment type="function">
    <text evidence="1">Might act as an E3 ubiquitin-protein ligase, or as part of E3 complex, which accepts ubiquitin from specific E2 ubiquitin-conjugating enzymes and then transfers it to substrates.</text>
</comment>
<dbReference type="Proteomes" id="UP000265566">
    <property type="component" value="Chromosome 3"/>
</dbReference>
<name>A0A396IX93_MEDTR</name>
<reference evidence="12" key="1">
    <citation type="journal article" date="2018" name="Nat. Plants">
        <title>Whole-genome landscape of Medicago truncatula symbiotic genes.</title>
        <authorList>
            <person name="Pecrix Y."/>
            <person name="Gamas P."/>
            <person name="Carrere S."/>
        </authorList>
    </citation>
    <scope>NUCLEOTIDE SEQUENCE</scope>
    <source>
        <tissue evidence="12">Leaves</tissue>
    </source>
</reference>
<sequence length="253" mass="28873">MMKNEYSPPMSPSVTFISANEYQNSMKRKSLSGNIEKKKKTKKAITPRSQAQSSKSLCGICLDSVIDSKIFATGSCNHPFCTKCISKNAKVQRKEKMVKVKCPDPECSRQKIHCPYKNCFLLLVNDGLEGVTSCECPSCHRLFCVQCNVPWHADKNCREFQDFLKSKKGLGEKQLDKKFMQLSKKEKWQKCPKCSICVEKTVGCALIRCRCGCDFCYWCGEDLDLYNTIHDCKKRPPTKRILEDFFNLPKGSL</sequence>
<dbReference type="GO" id="GO:0008270">
    <property type="term" value="F:zinc ion binding"/>
    <property type="evidence" value="ECO:0007669"/>
    <property type="project" value="UniProtKB-KW"/>
</dbReference>
<dbReference type="InterPro" id="IPR013083">
    <property type="entry name" value="Znf_RING/FYVE/PHD"/>
</dbReference>
<feature type="domain" description="RING-type" evidence="10">
    <location>
        <begin position="58"/>
        <end position="103"/>
    </location>
</feature>
<evidence type="ECO:0000313" key="12">
    <source>
        <dbReference type="EMBL" id="RHN67547.1"/>
    </source>
</evidence>
<dbReference type="GO" id="GO:0016567">
    <property type="term" value="P:protein ubiquitination"/>
    <property type="evidence" value="ECO:0007669"/>
    <property type="project" value="InterPro"/>
</dbReference>
<dbReference type="InterPro" id="IPR044066">
    <property type="entry name" value="TRIAD_supradom"/>
</dbReference>
<keyword evidence="6 9" id="KW-0863">Zinc-finger</keyword>
<organism evidence="12">
    <name type="scientific">Medicago truncatula</name>
    <name type="common">Barrel medic</name>
    <name type="synonym">Medicago tribuloides</name>
    <dbReference type="NCBI Taxonomy" id="3880"/>
    <lineage>
        <taxon>Eukaryota</taxon>
        <taxon>Viridiplantae</taxon>
        <taxon>Streptophyta</taxon>
        <taxon>Embryophyta</taxon>
        <taxon>Tracheophyta</taxon>
        <taxon>Spermatophyta</taxon>
        <taxon>Magnoliopsida</taxon>
        <taxon>eudicotyledons</taxon>
        <taxon>Gunneridae</taxon>
        <taxon>Pentapetalae</taxon>
        <taxon>rosids</taxon>
        <taxon>fabids</taxon>
        <taxon>Fabales</taxon>
        <taxon>Fabaceae</taxon>
        <taxon>Papilionoideae</taxon>
        <taxon>50 kb inversion clade</taxon>
        <taxon>NPAAA clade</taxon>
        <taxon>Hologalegina</taxon>
        <taxon>IRL clade</taxon>
        <taxon>Trifolieae</taxon>
        <taxon>Medicago</taxon>
    </lineage>
</organism>
<dbReference type="InterPro" id="IPR017907">
    <property type="entry name" value="Znf_RING_CS"/>
</dbReference>
<accession>A0A396IX93</accession>
<dbReference type="PROSITE" id="PS50089">
    <property type="entry name" value="ZF_RING_2"/>
    <property type="match status" value="1"/>
</dbReference>
<keyword evidence="4" id="KW-0479">Metal-binding</keyword>
<comment type="similarity">
    <text evidence="2">Belongs to the RBR family. Ariadne subfamily.</text>
</comment>